<keyword evidence="3 7" id="KW-0808">Transferase</keyword>
<feature type="active site" description="Proton acceptor" evidence="7">
    <location>
        <position position="233"/>
    </location>
</feature>
<proteinExistence type="inferred from homology"/>
<evidence type="ECO:0000256" key="4">
    <source>
        <dbReference type="ARBA" id="ARBA00023167"/>
    </source>
</evidence>
<dbReference type="Pfam" id="PF04204">
    <property type="entry name" value="HTS"/>
    <property type="match status" value="1"/>
</dbReference>
<dbReference type="STRING" id="888064.HMPREF9088_1930"/>
<evidence type="ECO:0000313" key="10">
    <source>
        <dbReference type="Proteomes" id="UP000010296"/>
    </source>
</evidence>
<dbReference type="InterPro" id="IPR029062">
    <property type="entry name" value="Class_I_gatase-like"/>
</dbReference>
<keyword evidence="1 7" id="KW-0963">Cytoplasm</keyword>
<dbReference type="AlphaFoldDB" id="E6LHU0"/>
<feature type="binding site" evidence="7">
    <location>
        <position position="163"/>
    </location>
    <ligand>
        <name>substrate</name>
    </ligand>
</feature>
<dbReference type="InterPro" id="IPR005697">
    <property type="entry name" value="HST_MetA"/>
</dbReference>
<keyword evidence="5 7" id="KW-0012">Acyltransferase</keyword>
<organism evidence="9 10">
    <name type="scientific">Enterococcus italicus (strain DSM 15952 / CCUG 50447 / LMG 22039 / TP 1.5)</name>
    <dbReference type="NCBI Taxonomy" id="888064"/>
    <lineage>
        <taxon>Bacteria</taxon>
        <taxon>Bacillati</taxon>
        <taxon>Bacillota</taxon>
        <taxon>Bacilli</taxon>
        <taxon>Lactobacillales</taxon>
        <taxon>Enterococcaceae</taxon>
        <taxon>Enterococcus</taxon>
    </lineage>
</organism>
<evidence type="ECO:0000256" key="1">
    <source>
        <dbReference type="ARBA" id="ARBA00022490"/>
    </source>
</evidence>
<dbReference type="HAMAP" id="MF_00295">
    <property type="entry name" value="MetA_acyltransf"/>
    <property type="match status" value="1"/>
</dbReference>
<evidence type="ECO:0000256" key="7">
    <source>
        <dbReference type="HAMAP-Rule" id="MF_00295"/>
    </source>
</evidence>
<feature type="active site" evidence="7">
    <location>
        <position position="235"/>
    </location>
</feature>
<feature type="active site" description="Acyl-thioester intermediate" evidence="7 8">
    <location>
        <position position="142"/>
    </location>
</feature>
<feature type="binding site" evidence="7">
    <location>
        <position position="191"/>
    </location>
    <ligand>
        <name>substrate</name>
    </ligand>
</feature>
<dbReference type="GO" id="GO:0004414">
    <property type="term" value="F:homoserine O-acetyltransferase activity"/>
    <property type="evidence" value="ECO:0007669"/>
    <property type="project" value="UniProtKB-EC"/>
</dbReference>
<dbReference type="PANTHER" id="PTHR20919">
    <property type="entry name" value="HOMOSERINE O-SUCCINYLTRANSFERASE"/>
    <property type="match status" value="1"/>
</dbReference>
<keyword evidence="2 7" id="KW-0028">Amino-acid biosynthesis</keyword>
<dbReference type="GO" id="GO:0008899">
    <property type="term" value="F:homoserine O-succinyltransferase activity"/>
    <property type="evidence" value="ECO:0007669"/>
    <property type="project" value="UniProtKB-UniRule"/>
</dbReference>
<dbReference type="RefSeq" id="WP_007208941.1">
    <property type="nucleotide sequence ID" value="NZ_GL622241.1"/>
</dbReference>
<dbReference type="Gene3D" id="3.40.50.880">
    <property type="match status" value="1"/>
</dbReference>
<evidence type="ECO:0000256" key="2">
    <source>
        <dbReference type="ARBA" id="ARBA00022605"/>
    </source>
</evidence>
<evidence type="ECO:0000256" key="8">
    <source>
        <dbReference type="PIRSR" id="PIRSR000450-1"/>
    </source>
</evidence>
<accession>E6LHU0</accession>
<dbReference type="EC" id="2.3.1.31" evidence="7"/>
<feature type="site" description="Important for acyl-CoA specificity" evidence="7">
    <location>
        <position position="111"/>
    </location>
</feature>
<dbReference type="GO" id="GO:0005737">
    <property type="term" value="C:cytoplasm"/>
    <property type="evidence" value="ECO:0007669"/>
    <property type="project" value="UniProtKB-SubCell"/>
</dbReference>
<protein>
    <recommendedName>
        <fullName evidence="7">Homoserine O-acetyltransferase</fullName>
        <shortName evidence="7">HAT</shortName>
        <ecNumber evidence="7">2.3.1.31</ecNumber>
    </recommendedName>
    <alternativeName>
        <fullName evidence="7">Homoserine transacetylase</fullName>
        <shortName evidence="7">HTA</shortName>
    </alternativeName>
</protein>
<dbReference type="CDD" id="cd03131">
    <property type="entry name" value="GATase1_HTS"/>
    <property type="match status" value="1"/>
</dbReference>
<keyword evidence="10" id="KW-1185">Reference proteome</keyword>
<feature type="binding site" evidence="7">
    <location>
        <position position="247"/>
    </location>
    <ligand>
        <name>substrate</name>
    </ligand>
</feature>
<feature type="site" description="Important for substrate specificity" evidence="7">
    <location>
        <position position="191"/>
    </location>
</feature>
<dbReference type="SUPFAM" id="SSF52317">
    <property type="entry name" value="Class I glutamine amidotransferase-like"/>
    <property type="match status" value="1"/>
</dbReference>
<reference evidence="9 10" key="1">
    <citation type="submission" date="2010-12" db="EMBL/GenBank/DDBJ databases">
        <authorList>
            <person name="Muzny D."/>
            <person name="Qin X."/>
            <person name="Deng J."/>
            <person name="Jiang H."/>
            <person name="Liu Y."/>
            <person name="Qu J."/>
            <person name="Song X.-Z."/>
            <person name="Zhang L."/>
            <person name="Thornton R."/>
            <person name="Coyle M."/>
            <person name="Francisco L."/>
            <person name="Jackson L."/>
            <person name="Javaid M."/>
            <person name="Korchina V."/>
            <person name="Kovar C."/>
            <person name="Mata R."/>
            <person name="Mathew T."/>
            <person name="Ngo R."/>
            <person name="Nguyen L."/>
            <person name="Nguyen N."/>
            <person name="Okwuonu G."/>
            <person name="Ongeri F."/>
            <person name="Pham C."/>
            <person name="Simmons D."/>
            <person name="Wilczek-Boney K."/>
            <person name="Hale W."/>
            <person name="Jakkamsetti A."/>
            <person name="Pham P."/>
            <person name="Ruth R."/>
            <person name="San Lucas F."/>
            <person name="Warren J."/>
            <person name="Zhang J."/>
            <person name="Zhao Z."/>
            <person name="Zhou C."/>
            <person name="Zhu D."/>
            <person name="Lee S."/>
            <person name="Bess C."/>
            <person name="Blankenburg K."/>
            <person name="Forbes L."/>
            <person name="Fu Q."/>
            <person name="Gubbala S."/>
            <person name="Hirani K."/>
            <person name="Jayaseelan J.C."/>
            <person name="Lara F."/>
            <person name="Munidasa M."/>
            <person name="Palculict T."/>
            <person name="Patil S."/>
            <person name="Pu L.-L."/>
            <person name="Saada N."/>
            <person name="Tang L."/>
            <person name="Weissenberger G."/>
            <person name="Zhu Y."/>
            <person name="Hemphill L."/>
            <person name="Shang Y."/>
            <person name="Youmans B."/>
            <person name="Ayvaz T."/>
            <person name="Ross M."/>
            <person name="Santibanez J."/>
            <person name="Aqrawi P."/>
            <person name="Gross S."/>
            <person name="Joshi V."/>
            <person name="Fowler G."/>
            <person name="Nazareth L."/>
            <person name="Reid J."/>
            <person name="Worley K."/>
            <person name="Petrosino J."/>
            <person name="Highlander S."/>
            <person name="Gibbs R."/>
        </authorList>
    </citation>
    <scope>NUCLEOTIDE SEQUENCE [LARGE SCALE GENOMIC DNA]</scope>
    <source>
        <strain evidence="10">DSM 15952 / CCUG 50447 / LMG 22039 / TP 1.5</strain>
    </source>
</reference>
<dbReference type="OrthoDB" id="9772423at2"/>
<comment type="catalytic activity">
    <reaction evidence="6 7">
        <text>L-homoserine + acetyl-CoA = O-acetyl-L-homoserine + CoA</text>
        <dbReference type="Rhea" id="RHEA:13701"/>
        <dbReference type="ChEBI" id="CHEBI:57287"/>
        <dbReference type="ChEBI" id="CHEBI:57288"/>
        <dbReference type="ChEBI" id="CHEBI:57476"/>
        <dbReference type="ChEBI" id="CHEBI:57716"/>
        <dbReference type="EC" id="2.3.1.31"/>
    </reaction>
</comment>
<dbReference type="NCBIfam" id="TIGR01001">
    <property type="entry name" value="metA"/>
    <property type="match status" value="1"/>
</dbReference>
<comment type="pathway">
    <text evidence="7">Amino-acid biosynthesis; L-methionine biosynthesis via de novo pathway; O-acetyl-L-homoserine from L-homoserine: step 1/1.</text>
</comment>
<comment type="function">
    <text evidence="7">Transfers an acetyl group from acetyl-CoA to L-homoserine, forming acetyl-L-homoserine.</text>
</comment>
<sequence>MPIIIARDLPAAEILKKESIFALSDQSAQRQDIRPLKIGIVNLMPKKIQTETQLLRLLSMSPLQLDIRLVRMANHKSKNTNENHLKKFYRTPKEMMKENLDGLIITGAPVEQKPFEDVDYWSELVEIMSWSQTHCTSILHICWGAQAGLFHHYGIEKTLYEKKLFGVFSQTIVHAHPLLRGFSNPFASPQSRYTGICEEQIPNTPLTVLAKSAETGPSILVSNNRKNIFLLGHFEYDTKTLEEEYLRDQQTGVATEKPQYYYQEDDQHNETIPNTWRSNASLLFMNWVNDVYQRTPFDLTQVGQAEFHHPDEYQLEE</sequence>
<evidence type="ECO:0000256" key="6">
    <source>
        <dbReference type="ARBA" id="ARBA00049043"/>
    </source>
</evidence>
<comment type="similarity">
    <text evidence="7">Belongs to the MetA family.</text>
</comment>
<dbReference type="UniPathway" id="UPA00051">
    <property type="reaction ID" value="UER00074"/>
</dbReference>
<comment type="subcellular location">
    <subcellularLocation>
        <location evidence="7">Cytoplasm</location>
    </subcellularLocation>
</comment>
<dbReference type="HOGENOM" id="CLU_057851_0_1_9"/>
<comment type="caution">
    <text evidence="7">Lacks conserved residue(s) required for the propagation of feature annotation.</text>
</comment>
<dbReference type="PATRIC" id="fig|888064.11.peg.2067"/>
<evidence type="ECO:0000256" key="3">
    <source>
        <dbReference type="ARBA" id="ARBA00022679"/>
    </source>
</evidence>
<dbReference type="PIRSF" id="PIRSF000450">
    <property type="entry name" value="H_ser_succinyltr"/>
    <property type="match status" value="1"/>
</dbReference>
<dbReference type="Proteomes" id="UP000010296">
    <property type="component" value="Unassembled WGS sequence"/>
</dbReference>
<comment type="caution">
    <text evidence="9">The sequence shown here is derived from an EMBL/GenBank/DDBJ whole genome shotgun (WGS) entry which is preliminary data.</text>
</comment>
<evidence type="ECO:0000256" key="5">
    <source>
        <dbReference type="ARBA" id="ARBA00023315"/>
    </source>
</evidence>
<dbReference type="GO" id="GO:0019281">
    <property type="term" value="P:L-methionine biosynthetic process from homoserine via O-succinyl-L-homoserine and cystathionine"/>
    <property type="evidence" value="ECO:0007669"/>
    <property type="project" value="InterPro"/>
</dbReference>
<dbReference type="InterPro" id="IPR033752">
    <property type="entry name" value="MetA_family"/>
</dbReference>
<keyword evidence="4 7" id="KW-0486">Methionine biosynthesis</keyword>
<dbReference type="eggNOG" id="COG1897">
    <property type="taxonomic scope" value="Bacteria"/>
</dbReference>
<dbReference type="PANTHER" id="PTHR20919:SF0">
    <property type="entry name" value="HOMOSERINE O-SUCCINYLTRANSFERASE"/>
    <property type="match status" value="1"/>
</dbReference>
<name>E6LHU0_ENTI1</name>
<evidence type="ECO:0000313" key="9">
    <source>
        <dbReference type="EMBL" id="EFU73200.1"/>
    </source>
</evidence>
<dbReference type="EMBL" id="AEPV01000074">
    <property type="protein sequence ID" value="EFU73200.1"/>
    <property type="molecule type" value="Genomic_DNA"/>
</dbReference>
<gene>
    <name evidence="9" type="primary">metA</name>
    <name evidence="7" type="synonym">metAA</name>
    <name evidence="9" type="ORF">HMPREF9088_1930</name>
</gene>